<feature type="transmembrane region" description="Helical" evidence="1">
    <location>
        <begin position="278"/>
        <end position="299"/>
    </location>
</feature>
<feature type="transmembrane region" description="Helical" evidence="1">
    <location>
        <begin position="250"/>
        <end position="272"/>
    </location>
</feature>
<evidence type="ECO:0000313" key="3">
    <source>
        <dbReference type="Proteomes" id="UP000681340"/>
    </source>
</evidence>
<dbReference type="RefSeq" id="WP_212991058.1">
    <property type="nucleotide sequence ID" value="NZ_BAABEA010000002.1"/>
</dbReference>
<accession>A0A919SIP2</accession>
<organism evidence="2 3">
    <name type="scientific">Actinoplanes auranticolor</name>
    <dbReference type="NCBI Taxonomy" id="47988"/>
    <lineage>
        <taxon>Bacteria</taxon>
        <taxon>Bacillati</taxon>
        <taxon>Actinomycetota</taxon>
        <taxon>Actinomycetes</taxon>
        <taxon>Micromonosporales</taxon>
        <taxon>Micromonosporaceae</taxon>
        <taxon>Actinoplanes</taxon>
    </lineage>
</organism>
<gene>
    <name evidence="2" type="ORF">Aau02nite_51000</name>
</gene>
<name>A0A919SIP2_9ACTN</name>
<dbReference type="EMBL" id="BOQL01000042">
    <property type="protein sequence ID" value="GIM72441.1"/>
    <property type="molecule type" value="Genomic_DNA"/>
</dbReference>
<dbReference type="AlphaFoldDB" id="A0A919SIP2"/>
<keyword evidence="1" id="KW-1133">Transmembrane helix</keyword>
<protein>
    <submittedName>
        <fullName evidence="2">Uncharacterized protein</fullName>
    </submittedName>
</protein>
<feature type="transmembrane region" description="Helical" evidence="1">
    <location>
        <begin position="37"/>
        <end position="56"/>
    </location>
</feature>
<keyword evidence="1" id="KW-0472">Membrane</keyword>
<feature type="transmembrane region" description="Helical" evidence="1">
    <location>
        <begin position="68"/>
        <end position="85"/>
    </location>
</feature>
<feature type="transmembrane region" description="Helical" evidence="1">
    <location>
        <begin position="141"/>
        <end position="164"/>
    </location>
</feature>
<keyword evidence="1" id="KW-0812">Transmembrane</keyword>
<comment type="caution">
    <text evidence="2">The sequence shown here is derived from an EMBL/GenBank/DDBJ whole genome shotgun (WGS) entry which is preliminary data.</text>
</comment>
<feature type="transmembrane region" description="Helical" evidence="1">
    <location>
        <begin position="217"/>
        <end position="243"/>
    </location>
</feature>
<proteinExistence type="predicted"/>
<reference evidence="2" key="1">
    <citation type="submission" date="2021-03" db="EMBL/GenBank/DDBJ databases">
        <title>Whole genome shotgun sequence of Actinoplanes auranticolor NBRC 12245.</title>
        <authorList>
            <person name="Komaki H."/>
            <person name="Tamura T."/>
        </authorList>
    </citation>
    <scope>NUCLEOTIDE SEQUENCE</scope>
    <source>
        <strain evidence="2">NBRC 12245</strain>
    </source>
</reference>
<evidence type="ECO:0000256" key="1">
    <source>
        <dbReference type="SAM" id="Phobius"/>
    </source>
</evidence>
<evidence type="ECO:0000313" key="2">
    <source>
        <dbReference type="EMBL" id="GIM72441.1"/>
    </source>
</evidence>
<keyword evidence="3" id="KW-1185">Reference proteome</keyword>
<dbReference type="Proteomes" id="UP000681340">
    <property type="component" value="Unassembled WGS sequence"/>
</dbReference>
<feature type="transmembrane region" description="Helical" evidence="1">
    <location>
        <begin position="187"/>
        <end position="211"/>
    </location>
</feature>
<feature type="transmembrane region" description="Helical" evidence="1">
    <location>
        <begin position="116"/>
        <end position="135"/>
    </location>
</feature>
<feature type="transmembrane region" description="Helical" evidence="1">
    <location>
        <begin position="91"/>
        <end position="109"/>
    </location>
</feature>
<sequence length="332" mass="34151">MAEETPLTPAVPGWQRTLLRWLGPAVCGVALNQLADVVPYLVVGGALLLVAVLYGLSRLDATAPLVRGLPRMLLRVITAGLVAALVLPASWSRPVIGSLVLLIVLLVLLTPQRGTVLASLIGICLFTYGVTLVFLTPAPTAPALLVAACTYFGVMIALGGLAVLSRPERVVRPTGVTVASLRRLRQFLYGAGNGLLLTTSGVIVLLCVIALTDGEYGPVAVAAIVLVLIAALAVAGVEVVLWLPERHSPVVGVLLVLGGVSLTAVGCLIGFTGDGRDLIAVPLLGTSGMAMVVGGLTLLDATGALPRLRDRLTYLVTRPPAGTTGGPPRENG</sequence>